<reference evidence="1 2" key="1">
    <citation type="journal article" date="2022" name="DNA Res.">
        <title>Chromosomal-level genome assembly of the orchid tree Bauhinia variegata (Leguminosae; Cercidoideae) supports the allotetraploid origin hypothesis of Bauhinia.</title>
        <authorList>
            <person name="Zhong Y."/>
            <person name="Chen Y."/>
            <person name="Zheng D."/>
            <person name="Pang J."/>
            <person name="Liu Y."/>
            <person name="Luo S."/>
            <person name="Meng S."/>
            <person name="Qian L."/>
            <person name="Wei D."/>
            <person name="Dai S."/>
            <person name="Zhou R."/>
        </authorList>
    </citation>
    <scope>NUCLEOTIDE SEQUENCE [LARGE SCALE GENOMIC DNA]</scope>
    <source>
        <strain evidence="1">BV-YZ2020</strain>
    </source>
</reference>
<accession>A0ACB9MF78</accession>
<dbReference type="Proteomes" id="UP000828941">
    <property type="component" value="Chromosome 9"/>
</dbReference>
<keyword evidence="2" id="KW-1185">Reference proteome</keyword>
<evidence type="ECO:0000313" key="1">
    <source>
        <dbReference type="EMBL" id="KAI4322750.1"/>
    </source>
</evidence>
<sequence length="254" mass="28297">MTMRQLLQYYNTNAESWKPHHQNDLNSKILLISIISLVVVLVLVLALHLYARCVLTRQARRRAAIRRFNLTVAHARAHSIDPPNIGLDPTLIAALPVFVFKRKEGSQQNGHDSSLVVECAVCLSALEDEEMVRLLPKCNHTFHVNCIDAWLASRSTCPVCRAKAEPRLEPHPREPPAAAPALAHADAPTAPPSEQEQPPPPHIEGTSDGGSPKINGSNSRLSSFRRILTRERSSRRIQPSTQDDHNTIPDLERQ</sequence>
<evidence type="ECO:0000313" key="2">
    <source>
        <dbReference type="Proteomes" id="UP000828941"/>
    </source>
</evidence>
<gene>
    <name evidence="1" type="ORF">L6164_022416</name>
</gene>
<organism evidence="1 2">
    <name type="scientific">Bauhinia variegata</name>
    <name type="common">Purple orchid tree</name>
    <name type="synonym">Phanera variegata</name>
    <dbReference type="NCBI Taxonomy" id="167791"/>
    <lineage>
        <taxon>Eukaryota</taxon>
        <taxon>Viridiplantae</taxon>
        <taxon>Streptophyta</taxon>
        <taxon>Embryophyta</taxon>
        <taxon>Tracheophyta</taxon>
        <taxon>Spermatophyta</taxon>
        <taxon>Magnoliopsida</taxon>
        <taxon>eudicotyledons</taxon>
        <taxon>Gunneridae</taxon>
        <taxon>Pentapetalae</taxon>
        <taxon>rosids</taxon>
        <taxon>fabids</taxon>
        <taxon>Fabales</taxon>
        <taxon>Fabaceae</taxon>
        <taxon>Cercidoideae</taxon>
        <taxon>Cercideae</taxon>
        <taxon>Bauhiniinae</taxon>
        <taxon>Bauhinia</taxon>
    </lineage>
</organism>
<name>A0ACB9MF78_BAUVA</name>
<proteinExistence type="predicted"/>
<comment type="caution">
    <text evidence="1">The sequence shown here is derived from an EMBL/GenBank/DDBJ whole genome shotgun (WGS) entry which is preliminary data.</text>
</comment>
<dbReference type="EMBL" id="CM039434">
    <property type="protein sequence ID" value="KAI4322750.1"/>
    <property type="molecule type" value="Genomic_DNA"/>
</dbReference>
<protein>
    <submittedName>
        <fullName evidence="1">Uncharacterized protein</fullName>
    </submittedName>
</protein>